<evidence type="ECO:0000256" key="2">
    <source>
        <dbReference type="ARBA" id="ARBA00023125"/>
    </source>
</evidence>
<proteinExistence type="predicted"/>
<keyword evidence="1" id="KW-0805">Transcription regulation</keyword>
<keyword evidence="3" id="KW-0804">Transcription</keyword>
<dbReference type="PROSITE" id="PS01124">
    <property type="entry name" value="HTH_ARAC_FAMILY_2"/>
    <property type="match status" value="1"/>
</dbReference>
<dbReference type="SMART" id="SM00342">
    <property type="entry name" value="HTH_ARAC"/>
    <property type="match status" value="1"/>
</dbReference>
<dbReference type="Gene3D" id="1.10.10.60">
    <property type="entry name" value="Homeodomain-like"/>
    <property type="match status" value="2"/>
</dbReference>
<dbReference type="InterPro" id="IPR018060">
    <property type="entry name" value="HTH_AraC"/>
</dbReference>
<evidence type="ECO:0000313" key="6">
    <source>
        <dbReference type="EMBL" id="MBD2845966.1"/>
    </source>
</evidence>
<keyword evidence="2" id="KW-0238">DNA-binding</keyword>
<accession>A0A927BSH9</accession>
<feature type="transmembrane region" description="Helical" evidence="4">
    <location>
        <begin position="20"/>
        <end position="41"/>
    </location>
</feature>
<dbReference type="Gene3D" id="3.30.450.20">
    <property type="entry name" value="PAS domain"/>
    <property type="match status" value="1"/>
</dbReference>
<keyword evidence="4" id="KW-1133">Transmembrane helix</keyword>
<organism evidence="6 7">
    <name type="scientific">Paenibacillus sabuli</name>
    <dbReference type="NCBI Taxonomy" id="2772509"/>
    <lineage>
        <taxon>Bacteria</taxon>
        <taxon>Bacillati</taxon>
        <taxon>Bacillota</taxon>
        <taxon>Bacilli</taxon>
        <taxon>Bacillales</taxon>
        <taxon>Paenibacillaceae</taxon>
        <taxon>Paenibacillus</taxon>
    </lineage>
</organism>
<protein>
    <submittedName>
        <fullName evidence="6">AraC family transcriptional regulator</fullName>
    </submittedName>
</protein>
<dbReference type="Proteomes" id="UP000621560">
    <property type="component" value="Unassembled WGS sequence"/>
</dbReference>
<feature type="transmembrane region" description="Helical" evidence="4">
    <location>
        <begin position="296"/>
        <end position="316"/>
    </location>
</feature>
<evidence type="ECO:0000313" key="7">
    <source>
        <dbReference type="Proteomes" id="UP000621560"/>
    </source>
</evidence>
<dbReference type="PANTHER" id="PTHR43280:SF2">
    <property type="entry name" value="HTH-TYPE TRANSCRIPTIONAL REGULATOR EXSA"/>
    <property type="match status" value="1"/>
</dbReference>
<dbReference type="InterPro" id="IPR018062">
    <property type="entry name" value="HTH_AraC-typ_CS"/>
</dbReference>
<evidence type="ECO:0000259" key="5">
    <source>
        <dbReference type="PROSITE" id="PS01124"/>
    </source>
</evidence>
<dbReference type="InterPro" id="IPR041522">
    <property type="entry name" value="CdaR_GGDEF"/>
</dbReference>
<evidence type="ECO:0000256" key="3">
    <source>
        <dbReference type="ARBA" id="ARBA00023163"/>
    </source>
</evidence>
<dbReference type="PROSITE" id="PS00041">
    <property type="entry name" value="HTH_ARAC_FAMILY_1"/>
    <property type="match status" value="1"/>
</dbReference>
<feature type="domain" description="HTH araC/xylS-type" evidence="5">
    <location>
        <begin position="655"/>
        <end position="753"/>
    </location>
</feature>
<keyword evidence="4" id="KW-0812">Transmembrane</keyword>
<dbReference type="PANTHER" id="PTHR43280">
    <property type="entry name" value="ARAC-FAMILY TRANSCRIPTIONAL REGULATOR"/>
    <property type="match status" value="1"/>
</dbReference>
<sequence length="764" mass="86591">MKIRHRMLRYSVYRNMFLSFLLLTSIVIGIVCAVLFGLFSWSTAREVGSISESMLQQNSFVAKVIKDQVYNIGNQVLNDKAIVTAMADRERDRIKEYHAASSLNTIQAAYPFIHSIGIYNRSAGQYINTKGVSFEEERDNLGQLEDTRQAYFNFVPRQVRAPGYGGSEANVLTFFLLPSYYTQLPSGGIIVININEQYVQRLIGGYKNNSFDSLFVMNQEGVVITHSSSGQFMSNLSDEPYVQRILGAEAEEGYFDMTVRGQRNLVSYVKSAEMNWVFVNVSKYEDLLFNMNAIKWWTLAIALIMFALSFLVSVWLTNQTYNPIRNLLDKMAVQFSGGPGQRSIRVNEFDLLQTKFADDAERLSAMESALSVAKRAELLNYFKGSQVDLSNQFAMDWEGRHFAVVLIAIDSLEQFRKGNTEQTQSLVHFSICNISEELLSGLFKLKLLIIEEGEIGILLQPEEDRFPPQLHELLHELKSKVGAYFKLSLTIGIGGIVPNIKQIRESYLTAKSSSRRRFFEGKGRIFEPLHETADAAARADRPYPDKPEKRLLEAIRAGQHSKAAAEIDQFVKELYAADYQRALFCLNQLASTLYKQLSAGIAKDDTGADLLLRFFQSLPAFETLAEISEELHRIVQQLCERQEAATSNQSKAVADRICAYVAEHYARADLSLEWMAGEVGLSRGYLGKLFKAQTGMSFNDYLNSVRMEEARELLRTDEPIGAISERVGIFNTTYFYTLFKKRYQLSPAQYRAQMSKNVKDSADN</sequence>
<evidence type="ECO:0000256" key="1">
    <source>
        <dbReference type="ARBA" id="ARBA00023015"/>
    </source>
</evidence>
<dbReference type="InterPro" id="IPR009057">
    <property type="entry name" value="Homeodomain-like_sf"/>
</dbReference>
<dbReference type="Pfam" id="PF17853">
    <property type="entry name" value="GGDEF_2"/>
    <property type="match status" value="1"/>
</dbReference>
<reference evidence="6" key="1">
    <citation type="submission" date="2020-09" db="EMBL/GenBank/DDBJ databases">
        <title>A novel bacterium of genus Paenibacillus, isolated from South China Sea.</title>
        <authorList>
            <person name="Huang H."/>
            <person name="Mo K."/>
            <person name="Hu Y."/>
        </authorList>
    </citation>
    <scope>NUCLEOTIDE SEQUENCE</scope>
    <source>
        <strain evidence="6">IB182496</strain>
    </source>
</reference>
<dbReference type="EMBL" id="JACXIZ010000020">
    <property type="protein sequence ID" value="MBD2845966.1"/>
    <property type="molecule type" value="Genomic_DNA"/>
</dbReference>
<dbReference type="RefSeq" id="WP_190918039.1">
    <property type="nucleotide sequence ID" value="NZ_JACXIZ010000020.1"/>
</dbReference>
<dbReference type="GO" id="GO:0043565">
    <property type="term" value="F:sequence-specific DNA binding"/>
    <property type="evidence" value="ECO:0007669"/>
    <property type="project" value="InterPro"/>
</dbReference>
<keyword evidence="4" id="KW-0472">Membrane</keyword>
<dbReference type="Pfam" id="PF12833">
    <property type="entry name" value="HTH_18"/>
    <property type="match status" value="1"/>
</dbReference>
<name>A0A927BSH9_9BACL</name>
<keyword evidence="7" id="KW-1185">Reference proteome</keyword>
<dbReference type="AlphaFoldDB" id="A0A927BSH9"/>
<dbReference type="SUPFAM" id="SSF46689">
    <property type="entry name" value="Homeodomain-like"/>
    <property type="match status" value="2"/>
</dbReference>
<dbReference type="GO" id="GO:0003700">
    <property type="term" value="F:DNA-binding transcription factor activity"/>
    <property type="evidence" value="ECO:0007669"/>
    <property type="project" value="InterPro"/>
</dbReference>
<evidence type="ECO:0000256" key="4">
    <source>
        <dbReference type="SAM" id="Phobius"/>
    </source>
</evidence>
<comment type="caution">
    <text evidence="6">The sequence shown here is derived from an EMBL/GenBank/DDBJ whole genome shotgun (WGS) entry which is preliminary data.</text>
</comment>
<gene>
    <name evidence="6" type="ORF">IDH44_12245</name>
</gene>